<protein>
    <recommendedName>
        <fullName evidence="5">GAR domain-containing protein</fullName>
    </recommendedName>
</protein>
<feature type="compositionally biased region" description="Basic and acidic residues" evidence="4">
    <location>
        <begin position="418"/>
        <end position="430"/>
    </location>
</feature>
<sequence length="1260" mass="138353">MSFDARTMSAPMTFSPSDRLSPSAAHPQPKSETRRFSKVDRDSNWASDLLLADLSPDAILEALSTGDKPVADSRFHSQLRNSIENASPVEKDLATRAAIVAKSLKHWVLELENWDWPGSSGFEPPRQAQLSYKNDLGHDSVSQGYSDLQGGRRGSDGFIGAFPASIIIEHEDRIRSIRKDIEELGVENLKEHALDAHVSSRSRPSSSYSQETSVSTLSSYTRLEDITALITATTLQALPYLARLNRLLNTWTIRLLVLRKVPTFLSNLQKIEGALRSSWAVAEPRGPEPHASLSAVEHAHGSSSITREKFIATRNTVQEQVVRLGEELDGMLDALEGHEDTVPDIWIDQMEAIEAEYKNWVSEAEKAVSRDDWRYSRHHKAPSVDHLPLVDGAVDDWGDLMALQHRKSDVLPSEEPGNDDRQPRSSHLENNKIGAFDIISDNRVQEPEWNYYEKSRSEATDNTLSAFPDAPSAVRAGRPLVPLSESIKTPAEASIQTEQEPRIDLAKFRTSDSPSTVQNFSVQQQAQFIQDGARFDLDPTHGSHEMEIDSLLEPRAEANIIAEADISSHTLNRQLELLSIGQGGETISSDDHVSNSLAGASNKRTDVSLSDAPPVAAARKLGSPWVSPVRHRHSSEASSGLNMKNVPPHSPTRHGPPDGPRSQPQVRHTAEMNIRGVDDLMAGELNKSSGDVTGVWTTSPHGPEAVEAEHSSFSDVRHRNTNSPLVATRTPDIVLDNADSPPQSTTLGADYFSRKGGSHLSPESAIPEDPRFFTKYHENRPTSSGEPQASKLPKLQSGASGADQDIRGIVNSAVYSNDSFVSDSVDGKSRAISNAQSWNKDNLTFNFNSLPPSRKVSFEGKIPRSSSSRKPRLSEAGFKPSAIPRPSFGSADSSPSLRHSREGPGMALLRLKPFVGPQAIVPAKHKSIEDLRQASAKRLRRQPSATESLSDVASRDIQIKPVQNVDENLDRKIKSILHSLNGPIKMTAEGHSNSHDAIVSKTKSLPRALRPQRSFSSNPGFPFSRGLSSDTLARSPGDNEIRLYHLQRADREAPIKLYVRPVGDHSERVMVRVGGGWADLTEYLREYASHHGRRSASEGKFENHKLARNSPLASSMTSDGHLSPVGRPQIISERPRSSLGVKKTRPRLSGAGPARSHNMPPSTPPALTPGGIEDTPPSAYSFLSQSSHTEDDIALGLAGPRSRKHEMSAEKQAWIDRMMEQAKASESDKKKKKKKKSDWGELGRIGGTRRIFLRDKNADS</sequence>
<accession>A0A165A1J9</accession>
<keyword evidence="2" id="KW-0963">Cytoplasm</keyword>
<dbReference type="InterPro" id="IPR036534">
    <property type="entry name" value="GAR_dom_sf"/>
</dbReference>
<evidence type="ECO:0000313" key="7">
    <source>
        <dbReference type="Proteomes" id="UP000076632"/>
    </source>
</evidence>
<dbReference type="GeneID" id="28901589"/>
<dbReference type="Gene3D" id="3.30.920.20">
    <property type="entry name" value="Gas2-like domain"/>
    <property type="match status" value="1"/>
</dbReference>
<dbReference type="Proteomes" id="UP000076632">
    <property type="component" value="Unassembled WGS sequence"/>
</dbReference>
<feature type="region of interest" description="Disordered" evidence="4">
    <location>
        <begin position="407"/>
        <end position="432"/>
    </location>
</feature>
<dbReference type="GO" id="GO:0008017">
    <property type="term" value="F:microtubule binding"/>
    <property type="evidence" value="ECO:0007669"/>
    <property type="project" value="InterPro"/>
</dbReference>
<feature type="region of interest" description="Disordered" evidence="4">
    <location>
        <begin position="1219"/>
        <end position="1260"/>
    </location>
</feature>
<dbReference type="GO" id="GO:0005856">
    <property type="term" value="C:cytoskeleton"/>
    <property type="evidence" value="ECO:0007669"/>
    <property type="project" value="UniProtKB-SubCell"/>
</dbReference>
<name>A0A165A1J9_XYLHT</name>
<dbReference type="RefSeq" id="XP_018185381.1">
    <property type="nucleotide sequence ID" value="XM_018336452.1"/>
</dbReference>
<evidence type="ECO:0000256" key="1">
    <source>
        <dbReference type="ARBA" id="ARBA00004245"/>
    </source>
</evidence>
<dbReference type="OMA" id="ATWAFEA"/>
<keyword evidence="7" id="KW-1185">Reference proteome</keyword>
<dbReference type="AlphaFoldDB" id="A0A165A1J9"/>
<dbReference type="OrthoDB" id="5409589at2759"/>
<comment type="subcellular location">
    <subcellularLocation>
        <location evidence="1">Cytoplasm</location>
        <location evidence="1">Cytoskeleton</location>
    </subcellularLocation>
</comment>
<feature type="region of interest" description="Disordered" evidence="4">
    <location>
        <begin position="734"/>
        <end position="803"/>
    </location>
</feature>
<dbReference type="SUPFAM" id="SSF143575">
    <property type="entry name" value="GAS2 domain-like"/>
    <property type="match status" value="1"/>
</dbReference>
<feature type="region of interest" description="Disordered" evidence="4">
    <location>
        <begin position="1"/>
        <end position="39"/>
    </location>
</feature>
<feature type="compositionally biased region" description="Polar residues" evidence="4">
    <location>
        <begin position="10"/>
        <end position="20"/>
    </location>
</feature>
<dbReference type="InterPro" id="IPR003108">
    <property type="entry name" value="GAR_dom"/>
</dbReference>
<feature type="region of interest" description="Disordered" evidence="4">
    <location>
        <begin position="854"/>
        <end position="902"/>
    </location>
</feature>
<dbReference type="PROSITE" id="PS51460">
    <property type="entry name" value="GAR"/>
    <property type="match status" value="1"/>
</dbReference>
<reference evidence="6 7" key="1">
    <citation type="journal article" date="2016" name="Fungal Biol.">
        <title>The genome of Xylona heveae provides a window into fungal endophytism.</title>
        <authorList>
            <person name="Gazis R."/>
            <person name="Kuo A."/>
            <person name="Riley R."/>
            <person name="LaButti K."/>
            <person name="Lipzen A."/>
            <person name="Lin J."/>
            <person name="Amirebrahimi M."/>
            <person name="Hesse C.N."/>
            <person name="Spatafora J.W."/>
            <person name="Henrissat B."/>
            <person name="Hainaut M."/>
            <person name="Grigoriev I.V."/>
            <person name="Hibbett D.S."/>
        </authorList>
    </citation>
    <scope>NUCLEOTIDE SEQUENCE [LARGE SCALE GENOMIC DNA]</scope>
    <source>
        <strain evidence="6 7">TC161</strain>
    </source>
</reference>
<evidence type="ECO:0000256" key="3">
    <source>
        <dbReference type="ARBA" id="ARBA00023212"/>
    </source>
</evidence>
<feature type="region of interest" description="Disordered" evidence="4">
    <location>
        <begin position="621"/>
        <end position="666"/>
    </location>
</feature>
<proteinExistence type="predicted"/>
<evidence type="ECO:0000313" key="6">
    <source>
        <dbReference type="EMBL" id="KZF19826.1"/>
    </source>
</evidence>
<dbReference type="Pfam" id="PF02187">
    <property type="entry name" value="GAS2"/>
    <property type="match status" value="1"/>
</dbReference>
<evidence type="ECO:0000256" key="2">
    <source>
        <dbReference type="ARBA" id="ARBA00022490"/>
    </source>
</evidence>
<dbReference type="STRING" id="1328760.A0A165A1J9"/>
<feature type="region of interest" description="Disordered" evidence="4">
    <location>
        <begin position="1111"/>
        <end position="1179"/>
    </location>
</feature>
<keyword evidence="3" id="KW-0206">Cytoskeleton</keyword>
<feature type="compositionally biased region" description="Basic and acidic residues" evidence="4">
    <location>
        <begin position="1219"/>
        <end position="1229"/>
    </location>
</feature>
<feature type="compositionally biased region" description="Basic and acidic residues" evidence="4">
    <location>
        <begin position="29"/>
        <end position="39"/>
    </location>
</feature>
<feature type="region of interest" description="Disordered" evidence="4">
    <location>
        <begin position="1011"/>
        <end position="1036"/>
    </location>
</feature>
<evidence type="ECO:0000256" key="4">
    <source>
        <dbReference type="SAM" id="MobiDB-lite"/>
    </source>
</evidence>
<organism evidence="6 7">
    <name type="scientific">Xylona heveae (strain CBS 132557 / TC161)</name>
    <dbReference type="NCBI Taxonomy" id="1328760"/>
    <lineage>
        <taxon>Eukaryota</taxon>
        <taxon>Fungi</taxon>
        <taxon>Dikarya</taxon>
        <taxon>Ascomycota</taxon>
        <taxon>Pezizomycotina</taxon>
        <taxon>Xylonomycetes</taxon>
        <taxon>Xylonales</taxon>
        <taxon>Xylonaceae</taxon>
        <taxon>Xylona</taxon>
    </lineage>
</organism>
<feature type="compositionally biased region" description="Polar residues" evidence="4">
    <location>
        <begin position="1111"/>
        <end position="1120"/>
    </location>
</feature>
<dbReference type="InParanoid" id="A0A165A1J9"/>
<feature type="domain" description="GAR" evidence="5">
    <location>
        <begin position="1014"/>
        <end position="1091"/>
    </location>
</feature>
<gene>
    <name evidence="6" type="ORF">L228DRAFT_30066</name>
</gene>
<evidence type="ECO:0000259" key="5">
    <source>
        <dbReference type="PROSITE" id="PS51460"/>
    </source>
</evidence>
<dbReference type="EMBL" id="KV407464">
    <property type="protein sequence ID" value="KZF19826.1"/>
    <property type="molecule type" value="Genomic_DNA"/>
</dbReference>
<feature type="compositionally biased region" description="Basic and acidic residues" evidence="4">
    <location>
        <begin position="768"/>
        <end position="780"/>
    </location>
</feature>